<proteinExistence type="predicted"/>
<evidence type="ECO:0000313" key="3">
    <source>
        <dbReference type="EMBL" id="ORC89232.1"/>
    </source>
</evidence>
<organism evidence="3 4">
    <name type="scientific">Trypanosoma theileri</name>
    <dbReference type="NCBI Taxonomy" id="67003"/>
    <lineage>
        <taxon>Eukaryota</taxon>
        <taxon>Discoba</taxon>
        <taxon>Euglenozoa</taxon>
        <taxon>Kinetoplastea</taxon>
        <taxon>Metakinetoplastina</taxon>
        <taxon>Trypanosomatida</taxon>
        <taxon>Trypanosomatidae</taxon>
        <taxon>Trypanosoma</taxon>
    </lineage>
</organism>
<feature type="region of interest" description="Disordered" evidence="1">
    <location>
        <begin position="104"/>
        <end position="152"/>
    </location>
</feature>
<dbReference type="Proteomes" id="UP000192257">
    <property type="component" value="Unassembled WGS sequence"/>
</dbReference>
<feature type="compositionally biased region" description="Polar residues" evidence="1">
    <location>
        <begin position="135"/>
        <end position="152"/>
    </location>
</feature>
<accession>A0A1X0NX26</accession>
<keyword evidence="4" id="KW-1185">Reference proteome</keyword>
<dbReference type="VEuPathDB" id="TriTrypDB:TM35_000132360"/>
<evidence type="ECO:0000256" key="1">
    <source>
        <dbReference type="SAM" id="MobiDB-lite"/>
    </source>
</evidence>
<gene>
    <name evidence="3" type="ORF">TM35_000132360</name>
</gene>
<keyword evidence="2" id="KW-0472">Membrane</keyword>
<dbReference type="PANTHER" id="PTHR39668">
    <property type="entry name" value="HYPOTHETICAL TRANSMEMBRANE PROTEIN L6586.03-RELATED"/>
    <property type="match status" value="1"/>
</dbReference>
<protein>
    <submittedName>
        <fullName evidence="3">Uncharacterized protein</fullName>
    </submittedName>
</protein>
<dbReference type="PANTHER" id="PTHR39668:SF1">
    <property type="entry name" value="T. BRUCEI SPP.-SPECIFIC PROTEIN"/>
    <property type="match status" value="1"/>
</dbReference>
<reference evidence="3 4" key="1">
    <citation type="submission" date="2017-03" db="EMBL/GenBank/DDBJ databases">
        <title>An alternative strategy for trypanosome survival in the mammalian bloodstream revealed through genome and transcriptome analysis of the ubiquitous bovine parasite Trypanosoma (Megatrypanum) theileri.</title>
        <authorList>
            <person name="Kelly S."/>
            <person name="Ivens A."/>
            <person name="Mott A."/>
            <person name="O'Neill E."/>
            <person name="Emms D."/>
            <person name="Macleod O."/>
            <person name="Voorheis P."/>
            <person name="Matthews J."/>
            <person name="Matthews K."/>
            <person name="Carrington M."/>
        </authorList>
    </citation>
    <scope>NUCLEOTIDE SEQUENCE [LARGE SCALE GENOMIC DNA]</scope>
    <source>
        <strain evidence="3">Edinburgh</strain>
    </source>
</reference>
<name>A0A1X0NX26_9TRYP</name>
<keyword evidence="2" id="KW-1133">Transmembrane helix</keyword>
<dbReference type="AlphaFoldDB" id="A0A1X0NX26"/>
<dbReference type="GeneID" id="39985232"/>
<evidence type="ECO:0000313" key="4">
    <source>
        <dbReference type="Proteomes" id="UP000192257"/>
    </source>
</evidence>
<dbReference type="OrthoDB" id="252800at2759"/>
<feature type="transmembrane region" description="Helical" evidence="2">
    <location>
        <begin position="5"/>
        <end position="29"/>
    </location>
</feature>
<comment type="caution">
    <text evidence="3">The sequence shown here is derived from an EMBL/GenBank/DDBJ whole genome shotgun (WGS) entry which is preliminary data.</text>
</comment>
<dbReference type="RefSeq" id="XP_028883298.1">
    <property type="nucleotide sequence ID" value="XM_029025452.1"/>
</dbReference>
<feature type="compositionally biased region" description="Low complexity" evidence="1">
    <location>
        <begin position="123"/>
        <end position="134"/>
    </location>
</feature>
<sequence>MSSPVIIGCCASFTLTAGVVLLIFAALMFHNSWTFEVIAAKQEWDLVEKAACCRNAGLFYMILSLLLWLWIVLGTILGKKNSSRCRFWPFSHSPNLTVLDMGGDEWSSRSNSESHPFPREVAPLLTKSPPSSLPFHTSSYQSKQTQPREGLW</sequence>
<feature type="transmembrane region" description="Helical" evidence="2">
    <location>
        <begin position="58"/>
        <end position="77"/>
    </location>
</feature>
<keyword evidence="2" id="KW-0812">Transmembrane</keyword>
<dbReference type="EMBL" id="NBCO01000013">
    <property type="protein sequence ID" value="ORC89232.1"/>
    <property type="molecule type" value="Genomic_DNA"/>
</dbReference>
<evidence type="ECO:0000256" key="2">
    <source>
        <dbReference type="SAM" id="Phobius"/>
    </source>
</evidence>